<comment type="caution">
    <text evidence="1">The sequence shown here is derived from an EMBL/GenBank/DDBJ whole genome shotgun (WGS) entry which is preliminary data.</text>
</comment>
<evidence type="ECO:0000313" key="1">
    <source>
        <dbReference type="EMBL" id="KAI8438144.1"/>
    </source>
</evidence>
<name>A0ACC0KP77_CHOFU</name>
<accession>A0ACC0KP77</accession>
<evidence type="ECO:0000313" key="2">
    <source>
        <dbReference type="Proteomes" id="UP001064048"/>
    </source>
</evidence>
<gene>
    <name evidence="1" type="ORF">MSG28_010769</name>
</gene>
<proteinExistence type="predicted"/>
<sequence length="381" mass="42564">MWLLSLLALIATASAQIPSLGWCPDYQRYFTVSELGTRCVTTKYESTPEGRILVSNEITNSLTGMKRVMDGHLQVIGREGEGQNAWVLTRDRLANMQIMQAAYGVLDRFKISRAFFVKTNQADCNVLPTPAADPIAKSADIDVVAKNAVPDVNYGSLGKVNVKIYAYFTQKKIDPVLKSGMPQEKVAVPEAMAEEKKPMQVPELIMTESAEKDKMEKLGEPIKDMKIELPEAEKEKEEKPNIEDFKLGGKCVTADYSEKDNGVIGVVNKQLSSLTGIMSEIQGEAHQVSRSDEGKLAVQFPSLPFHFSAPYWVIDTDYDNYAVVWGCNDFGVFHTRNAWILTRARNPDLPVLEKAYAVLDKNNISRAYLMRTDQKSCPDHE</sequence>
<dbReference type="Proteomes" id="UP001064048">
    <property type="component" value="Chromosome 18"/>
</dbReference>
<organism evidence="1 2">
    <name type="scientific">Choristoneura fumiferana</name>
    <name type="common">Spruce budworm moth</name>
    <name type="synonym">Archips fumiferana</name>
    <dbReference type="NCBI Taxonomy" id="7141"/>
    <lineage>
        <taxon>Eukaryota</taxon>
        <taxon>Metazoa</taxon>
        <taxon>Ecdysozoa</taxon>
        <taxon>Arthropoda</taxon>
        <taxon>Hexapoda</taxon>
        <taxon>Insecta</taxon>
        <taxon>Pterygota</taxon>
        <taxon>Neoptera</taxon>
        <taxon>Endopterygota</taxon>
        <taxon>Lepidoptera</taxon>
        <taxon>Glossata</taxon>
        <taxon>Ditrysia</taxon>
        <taxon>Tortricoidea</taxon>
        <taxon>Tortricidae</taxon>
        <taxon>Tortricinae</taxon>
        <taxon>Choristoneura</taxon>
    </lineage>
</organism>
<reference evidence="1 2" key="1">
    <citation type="journal article" date="2022" name="Genome Biol. Evol.">
        <title>The Spruce Budworm Genome: Reconstructing the Evolutionary History of Antifreeze Proteins.</title>
        <authorList>
            <person name="Beliveau C."/>
            <person name="Gagne P."/>
            <person name="Picq S."/>
            <person name="Vernygora O."/>
            <person name="Keeling C.I."/>
            <person name="Pinkney K."/>
            <person name="Doucet D."/>
            <person name="Wen F."/>
            <person name="Johnston J.S."/>
            <person name="Maaroufi H."/>
            <person name="Boyle B."/>
            <person name="Laroche J."/>
            <person name="Dewar K."/>
            <person name="Juretic N."/>
            <person name="Blackburn G."/>
            <person name="Nisole A."/>
            <person name="Brunet B."/>
            <person name="Brandao M."/>
            <person name="Lumley L."/>
            <person name="Duan J."/>
            <person name="Quan G."/>
            <person name="Lucarotti C.J."/>
            <person name="Roe A.D."/>
            <person name="Sperling F.A.H."/>
            <person name="Levesque R.C."/>
            <person name="Cusson M."/>
        </authorList>
    </citation>
    <scope>NUCLEOTIDE SEQUENCE [LARGE SCALE GENOMIC DNA]</scope>
    <source>
        <strain evidence="1">Glfc:IPQL:Cfum</strain>
    </source>
</reference>
<keyword evidence="2" id="KW-1185">Reference proteome</keyword>
<dbReference type="EMBL" id="CM046118">
    <property type="protein sequence ID" value="KAI8438144.1"/>
    <property type="molecule type" value="Genomic_DNA"/>
</dbReference>
<protein>
    <submittedName>
        <fullName evidence="1">Uncharacterized protein</fullName>
    </submittedName>
</protein>